<gene>
    <name evidence="2" type="ORF">GCM10025865_18590</name>
</gene>
<evidence type="ECO:0000313" key="2">
    <source>
        <dbReference type="EMBL" id="BDZ42560.1"/>
    </source>
</evidence>
<feature type="transmembrane region" description="Helical" evidence="1">
    <location>
        <begin position="54"/>
        <end position="73"/>
    </location>
</feature>
<feature type="transmembrane region" description="Helical" evidence="1">
    <location>
        <begin position="190"/>
        <end position="208"/>
    </location>
</feature>
<feature type="transmembrane region" description="Helical" evidence="1">
    <location>
        <begin position="136"/>
        <end position="158"/>
    </location>
</feature>
<name>A0ABN6XCU1_9CELL</name>
<dbReference type="RefSeq" id="WP_286217023.1">
    <property type="nucleotide sequence ID" value="NZ_AP027729.1"/>
</dbReference>
<keyword evidence="3" id="KW-1185">Reference proteome</keyword>
<organism evidence="2 3">
    <name type="scientific">Paraoerskovia sediminicola</name>
    <dbReference type="NCBI Taxonomy" id="1138587"/>
    <lineage>
        <taxon>Bacteria</taxon>
        <taxon>Bacillati</taxon>
        <taxon>Actinomycetota</taxon>
        <taxon>Actinomycetes</taxon>
        <taxon>Micrococcales</taxon>
        <taxon>Cellulomonadaceae</taxon>
        <taxon>Paraoerskovia</taxon>
    </lineage>
</organism>
<evidence type="ECO:0000313" key="3">
    <source>
        <dbReference type="Proteomes" id="UP001321475"/>
    </source>
</evidence>
<feature type="transmembrane region" description="Helical" evidence="1">
    <location>
        <begin position="111"/>
        <end position="130"/>
    </location>
</feature>
<keyword evidence="1" id="KW-0812">Transmembrane</keyword>
<feature type="transmembrane region" description="Helical" evidence="1">
    <location>
        <begin position="165"/>
        <end position="184"/>
    </location>
</feature>
<feature type="transmembrane region" description="Helical" evidence="1">
    <location>
        <begin position="220"/>
        <end position="245"/>
    </location>
</feature>
<keyword evidence="1" id="KW-1133">Transmembrane helix</keyword>
<sequence>MSASTRAVATAVAAALLASAAFLGTVWLVAAVVAAVLVLAFGWPALLDLPAPTGTRVVVALAGVAAVLAVRATDGARSLIELPLVLAGAIVLAFVAEMVRRDGRTRLLDSVAGTVSGAVVAVSAAGWLATERADDGVSVVVACAVGLAVAAAFSAVDLRVWWGEVVTVLVAVLAAGGAGALLPGTTGIEGAWTGLVGGGVVVASHLLFGRLEVVGRSRTAALAATALPVVVAGSLVYVVGLVLAAL</sequence>
<evidence type="ECO:0000256" key="1">
    <source>
        <dbReference type="SAM" id="Phobius"/>
    </source>
</evidence>
<feature type="transmembrane region" description="Helical" evidence="1">
    <location>
        <begin position="79"/>
        <end position="99"/>
    </location>
</feature>
<proteinExistence type="predicted"/>
<protein>
    <submittedName>
        <fullName evidence="2">Uncharacterized protein</fullName>
    </submittedName>
</protein>
<dbReference type="EMBL" id="AP027729">
    <property type="protein sequence ID" value="BDZ42560.1"/>
    <property type="molecule type" value="Genomic_DNA"/>
</dbReference>
<keyword evidence="1" id="KW-0472">Membrane</keyword>
<dbReference type="Proteomes" id="UP001321475">
    <property type="component" value="Chromosome"/>
</dbReference>
<feature type="transmembrane region" description="Helical" evidence="1">
    <location>
        <begin position="30"/>
        <end position="47"/>
    </location>
</feature>
<accession>A0ABN6XCU1</accession>
<reference evidence="3" key="1">
    <citation type="journal article" date="2019" name="Int. J. Syst. Evol. Microbiol.">
        <title>The Global Catalogue of Microorganisms (GCM) 10K type strain sequencing project: providing services to taxonomists for standard genome sequencing and annotation.</title>
        <authorList>
            <consortium name="The Broad Institute Genomics Platform"/>
            <consortium name="The Broad Institute Genome Sequencing Center for Infectious Disease"/>
            <person name="Wu L."/>
            <person name="Ma J."/>
        </authorList>
    </citation>
    <scope>NUCLEOTIDE SEQUENCE [LARGE SCALE GENOMIC DNA]</scope>
    <source>
        <strain evidence="3">NBRC 108565</strain>
    </source>
</reference>